<sequence>MVPVLTRVPTKQPVVFLSIDDGVTKRAEALAALQHYGYPVTMFLTKNTIQNDPEYFRGFQALGNRIQNHTVSHDTTMWAKPFAYQYAEIKVMQDYAQEAFGRAPTLFRPPGGRYSKATRRAAGQAGLKAIIDWEALVSGGQMQYQVGAKLRPGDIVLMHFRPEFEADLKAFHQARLEAGLKVQRLDDFLGV</sequence>
<dbReference type="EMBL" id="CP011005">
    <property type="protein sequence ID" value="AJT42845.1"/>
    <property type="molecule type" value="Genomic_DNA"/>
</dbReference>
<evidence type="ECO:0000313" key="2">
    <source>
        <dbReference type="EMBL" id="AJT42845.1"/>
    </source>
</evidence>
<dbReference type="PANTHER" id="PTHR10587:SF134">
    <property type="entry name" value="SECRETED PROTEIN"/>
    <property type="match status" value="1"/>
</dbReference>
<dbReference type="PROSITE" id="PS51677">
    <property type="entry name" value="NODB"/>
    <property type="match status" value="1"/>
</dbReference>
<dbReference type="KEGG" id="ari:UM93_03305"/>
<dbReference type="Proteomes" id="UP000061839">
    <property type="component" value="Chromosome"/>
</dbReference>
<evidence type="ECO:0000313" key="3">
    <source>
        <dbReference type="Proteomes" id="UP000061839"/>
    </source>
</evidence>
<dbReference type="GO" id="GO:0005975">
    <property type="term" value="P:carbohydrate metabolic process"/>
    <property type="evidence" value="ECO:0007669"/>
    <property type="project" value="InterPro"/>
</dbReference>
<dbReference type="Pfam" id="PF01522">
    <property type="entry name" value="Polysacc_deac_1"/>
    <property type="match status" value="1"/>
</dbReference>
<gene>
    <name evidence="2" type="ORF">UM93_03305</name>
</gene>
<name>A0A0D4C361_9MICC</name>
<dbReference type="InterPro" id="IPR002509">
    <property type="entry name" value="NODB_dom"/>
</dbReference>
<protein>
    <submittedName>
        <fullName evidence="2">Transposase</fullName>
    </submittedName>
</protein>
<dbReference type="Gene3D" id="3.20.20.370">
    <property type="entry name" value="Glycoside hydrolase/deacetylase"/>
    <property type="match status" value="1"/>
</dbReference>
<dbReference type="HOGENOM" id="CLU_021264_7_1_11"/>
<keyword evidence="3" id="KW-1185">Reference proteome</keyword>
<feature type="domain" description="NodB homology" evidence="1">
    <location>
        <begin position="13"/>
        <end position="191"/>
    </location>
</feature>
<organism evidence="2 3">
    <name type="scientific">Psychromicrobium lacuslunae</name>
    <dbReference type="NCBI Taxonomy" id="1618207"/>
    <lineage>
        <taxon>Bacteria</taxon>
        <taxon>Bacillati</taxon>
        <taxon>Actinomycetota</taxon>
        <taxon>Actinomycetes</taxon>
        <taxon>Micrococcales</taxon>
        <taxon>Micrococcaceae</taxon>
        <taxon>Psychromicrobium</taxon>
    </lineage>
</organism>
<dbReference type="InterPro" id="IPR011330">
    <property type="entry name" value="Glyco_hydro/deAcase_b/a-brl"/>
</dbReference>
<proteinExistence type="predicted"/>
<dbReference type="STRING" id="1618207.UM93_03305"/>
<evidence type="ECO:0000259" key="1">
    <source>
        <dbReference type="PROSITE" id="PS51677"/>
    </source>
</evidence>
<dbReference type="InterPro" id="IPR050248">
    <property type="entry name" value="Polysacc_deacetylase_ArnD"/>
</dbReference>
<reference evidence="2 3" key="1">
    <citation type="journal article" date="2015" name="Genome Announc.">
        <title>Complete Genome Sequencing of Protease-Producing Novel Arthrobacter sp. Strain IHBB 11108 Using PacBio Single-Molecule Real-Time Sequencing Technology.</title>
        <authorList>
            <person name="Kiran S."/>
            <person name="Swarnkar M.K."/>
            <person name="Pal M."/>
            <person name="Thakur R."/>
            <person name="Tewari R."/>
            <person name="Singh A.K."/>
            <person name="Gulati A."/>
        </authorList>
    </citation>
    <scope>NUCLEOTIDE SEQUENCE [LARGE SCALE GENOMIC DNA]</scope>
    <source>
        <strain evidence="2 3">IHBB 11108</strain>
    </source>
</reference>
<dbReference type="OrthoDB" id="9763050at2"/>
<dbReference type="PATRIC" id="fig|1618207.4.peg.677"/>
<dbReference type="GO" id="GO:0016810">
    <property type="term" value="F:hydrolase activity, acting on carbon-nitrogen (but not peptide) bonds"/>
    <property type="evidence" value="ECO:0007669"/>
    <property type="project" value="InterPro"/>
</dbReference>
<dbReference type="SUPFAM" id="SSF88713">
    <property type="entry name" value="Glycoside hydrolase/deacetylase"/>
    <property type="match status" value="1"/>
</dbReference>
<dbReference type="CDD" id="cd10917">
    <property type="entry name" value="CE4_NodB_like_6s_7s"/>
    <property type="match status" value="1"/>
</dbReference>
<dbReference type="AlphaFoldDB" id="A0A0D4C361"/>
<accession>A0A0D4C361</accession>
<dbReference type="PANTHER" id="PTHR10587">
    <property type="entry name" value="GLYCOSYL TRANSFERASE-RELATED"/>
    <property type="match status" value="1"/>
</dbReference>